<evidence type="ECO:0000313" key="2">
    <source>
        <dbReference type="EMBL" id="VVB07793.1"/>
    </source>
</evidence>
<keyword evidence="3" id="KW-1185">Reference proteome</keyword>
<sequence>MDQDEQPLVSDHNRSNPKFVHPRKEMKVPSTIYLFINGTMLEIDFEANQYGKRMPYIWVNQVSLGDVVEKKGKTVVRKH</sequence>
<evidence type="ECO:0000256" key="1">
    <source>
        <dbReference type="SAM" id="MobiDB-lite"/>
    </source>
</evidence>
<gene>
    <name evidence="2" type="ORF">ANE_LOCUS18237</name>
</gene>
<proteinExistence type="predicted"/>
<dbReference type="EMBL" id="CABITT030000006">
    <property type="protein sequence ID" value="VVB07793.1"/>
    <property type="molecule type" value="Genomic_DNA"/>
</dbReference>
<comment type="caution">
    <text evidence="2">The sequence shown here is derived from an EMBL/GenBank/DDBJ whole genome shotgun (WGS) entry which is preliminary data.</text>
</comment>
<feature type="region of interest" description="Disordered" evidence="1">
    <location>
        <begin position="1"/>
        <end position="22"/>
    </location>
</feature>
<accession>A0A565C2C0</accession>
<dbReference type="Proteomes" id="UP000489600">
    <property type="component" value="Unassembled WGS sequence"/>
</dbReference>
<protein>
    <submittedName>
        <fullName evidence="2">Uncharacterized protein</fullName>
    </submittedName>
</protein>
<organism evidence="2 3">
    <name type="scientific">Arabis nemorensis</name>
    <dbReference type="NCBI Taxonomy" id="586526"/>
    <lineage>
        <taxon>Eukaryota</taxon>
        <taxon>Viridiplantae</taxon>
        <taxon>Streptophyta</taxon>
        <taxon>Embryophyta</taxon>
        <taxon>Tracheophyta</taxon>
        <taxon>Spermatophyta</taxon>
        <taxon>Magnoliopsida</taxon>
        <taxon>eudicotyledons</taxon>
        <taxon>Gunneridae</taxon>
        <taxon>Pentapetalae</taxon>
        <taxon>rosids</taxon>
        <taxon>malvids</taxon>
        <taxon>Brassicales</taxon>
        <taxon>Brassicaceae</taxon>
        <taxon>Arabideae</taxon>
        <taxon>Arabis</taxon>
    </lineage>
</organism>
<evidence type="ECO:0000313" key="3">
    <source>
        <dbReference type="Proteomes" id="UP000489600"/>
    </source>
</evidence>
<name>A0A565C2C0_9BRAS</name>
<reference evidence="2" key="1">
    <citation type="submission" date="2019-07" db="EMBL/GenBank/DDBJ databases">
        <authorList>
            <person name="Dittberner H."/>
        </authorList>
    </citation>
    <scope>NUCLEOTIDE SEQUENCE [LARGE SCALE GENOMIC DNA]</scope>
</reference>
<dbReference type="AlphaFoldDB" id="A0A565C2C0"/>